<dbReference type="Proteomes" id="UP000674416">
    <property type="component" value="Unassembled WGS sequence"/>
</dbReference>
<protein>
    <submittedName>
        <fullName evidence="1">Uncharacterized protein</fullName>
    </submittedName>
</protein>
<keyword evidence="2" id="KW-1185">Reference proteome</keyword>
<dbReference type="EMBL" id="JAFDST010000002">
    <property type="protein sequence ID" value="MBP1081382.1"/>
    <property type="molecule type" value="Genomic_DNA"/>
</dbReference>
<dbReference type="Gene3D" id="1.25.40.10">
    <property type="entry name" value="Tetratricopeptide repeat domain"/>
    <property type="match status" value="1"/>
</dbReference>
<name>A0ABS4CV29_9BACI</name>
<dbReference type="RefSeq" id="WP_225970228.1">
    <property type="nucleotide sequence ID" value="NZ_JAFDST010000002.1"/>
</dbReference>
<accession>A0ABS4CV29</accession>
<dbReference type="InterPro" id="IPR011990">
    <property type="entry name" value="TPR-like_helical_dom_sf"/>
</dbReference>
<evidence type="ECO:0000313" key="1">
    <source>
        <dbReference type="EMBL" id="MBP1081382.1"/>
    </source>
</evidence>
<evidence type="ECO:0000313" key="2">
    <source>
        <dbReference type="Proteomes" id="UP000674416"/>
    </source>
</evidence>
<sequence>MEKMDEARHWHTQAVSRAKEEGEIEYLSKLNLIHALYDIGDSISIENALDYLGSKD</sequence>
<reference evidence="1 2" key="1">
    <citation type="submission" date="2021-01" db="EMBL/GenBank/DDBJ databases">
        <title>Genomic Encyclopedia of Type Strains, Phase IV (KMG-IV): sequencing the most valuable type-strain genomes for metagenomic binning, comparative biology and taxonomic classification.</title>
        <authorList>
            <person name="Goeker M."/>
        </authorList>
    </citation>
    <scope>NUCLEOTIDE SEQUENCE [LARGE SCALE GENOMIC DNA]</scope>
    <source>
        <strain evidence="1 2">DSM 103394</strain>
    </source>
</reference>
<gene>
    <name evidence="1" type="ORF">JOC74_001875</name>
</gene>
<organism evidence="1 2">
    <name type="scientific">Bacillus capparidis</name>
    <dbReference type="NCBI Taxonomy" id="1840411"/>
    <lineage>
        <taxon>Bacteria</taxon>
        <taxon>Bacillati</taxon>
        <taxon>Bacillota</taxon>
        <taxon>Bacilli</taxon>
        <taxon>Bacillales</taxon>
        <taxon>Bacillaceae</taxon>
        <taxon>Bacillus</taxon>
    </lineage>
</organism>
<proteinExistence type="predicted"/>
<comment type="caution">
    <text evidence="1">The sequence shown here is derived from an EMBL/GenBank/DDBJ whole genome shotgun (WGS) entry which is preliminary data.</text>
</comment>